<dbReference type="SMART" id="SM00418">
    <property type="entry name" value="HTH_ARSR"/>
    <property type="match status" value="1"/>
</dbReference>
<dbReference type="KEGG" id="nsm:JO391_17610"/>
<dbReference type="Proteomes" id="UP000826300">
    <property type="component" value="Chromosome"/>
</dbReference>
<protein>
    <submittedName>
        <fullName evidence="2">Winged helix-turn-helix transcriptional regulator</fullName>
    </submittedName>
</protein>
<reference evidence="2" key="1">
    <citation type="submission" date="2021-02" db="EMBL/GenBank/DDBJ databases">
        <title>Rhodobacter shimadae sp. nov., an aerobic anoxygenic phototrophic bacterium isolated from a hot spring.</title>
        <authorList>
            <person name="Muramatsu S."/>
            <person name="Haruta S."/>
            <person name="Hirose S."/>
            <person name="Hanada S."/>
        </authorList>
    </citation>
    <scope>NUCLEOTIDE SEQUENCE</scope>
    <source>
        <strain evidence="2">N10</strain>
    </source>
</reference>
<organism evidence="2 3">
    <name type="scientific">Neotabrizicola shimadae</name>
    <dbReference type="NCBI Taxonomy" id="2807096"/>
    <lineage>
        <taxon>Bacteria</taxon>
        <taxon>Pseudomonadati</taxon>
        <taxon>Pseudomonadota</taxon>
        <taxon>Alphaproteobacteria</taxon>
        <taxon>Rhodobacterales</taxon>
        <taxon>Paracoccaceae</taxon>
        <taxon>Neotabrizicola</taxon>
    </lineage>
</organism>
<evidence type="ECO:0000313" key="2">
    <source>
        <dbReference type="EMBL" id="QYZ69522.1"/>
    </source>
</evidence>
<evidence type="ECO:0000313" key="3">
    <source>
        <dbReference type="Proteomes" id="UP000826300"/>
    </source>
</evidence>
<accession>A0A8G1EBL1</accession>
<dbReference type="InterPro" id="IPR001845">
    <property type="entry name" value="HTH_ArsR_DNA-bd_dom"/>
</dbReference>
<sequence>METCEDPMPLDQIFMALGDPTRLAIVTRLLEGEATVAQLCAPFGLRQPTISRHLRVLEDAGLIVSGREATRRPRRLRPEAIAAISDWVEPFRKTWDGRFDLLEALADTDPESRKAGP</sequence>
<dbReference type="CDD" id="cd00090">
    <property type="entry name" value="HTH_ARSR"/>
    <property type="match status" value="1"/>
</dbReference>
<dbReference type="Pfam" id="PF01022">
    <property type="entry name" value="HTH_5"/>
    <property type="match status" value="1"/>
</dbReference>
<dbReference type="GO" id="GO:0003700">
    <property type="term" value="F:DNA-binding transcription factor activity"/>
    <property type="evidence" value="ECO:0007669"/>
    <property type="project" value="InterPro"/>
</dbReference>
<dbReference type="PANTHER" id="PTHR38600:SF2">
    <property type="entry name" value="SLL0088 PROTEIN"/>
    <property type="match status" value="1"/>
</dbReference>
<evidence type="ECO:0000259" key="1">
    <source>
        <dbReference type="PROSITE" id="PS50987"/>
    </source>
</evidence>
<feature type="domain" description="HTH arsR-type" evidence="1">
    <location>
        <begin position="1"/>
        <end position="96"/>
    </location>
</feature>
<dbReference type="PROSITE" id="PS50987">
    <property type="entry name" value="HTH_ARSR_2"/>
    <property type="match status" value="1"/>
</dbReference>
<keyword evidence="3" id="KW-1185">Reference proteome</keyword>
<dbReference type="SUPFAM" id="SSF46785">
    <property type="entry name" value="Winged helix' DNA-binding domain"/>
    <property type="match status" value="1"/>
</dbReference>
<dbReference type="InterPro" id="IPR011991">
    <property type="entry name" value="ArsR-like_HTH"/>
</dbReference>
<gene>
    <name evidence="2" type="ORF">JO391_17610</name>
</gene>
<dbReference type="EMBL" id="CP069370">
    <property type="protein sequence ID" value="QYZ69522.1"/>
    <property type="molecule type" value="Genomic_DNA"/>
</dbReference>
<dbReference type="InterPro" id="IPR036388">
    <property type="entry name" value="WH-like_DNA-bd_sf"/>
</dbReference>
<proteinExistence type="predicted"/>
<dbReference type="PANTHER" id="PTHR38600">
    <property type="entry name" value="TRANSCRIPTIONAL REGULATORY PROTEIN"/>
    <property type="match status" value="1"/>
</dbReference>
<dbReference type="NCBIfam" id="NF033788">
    <property type="entry name" value="HTH_metalloreg"/>
    <property type="match status" value="1"/>
</dbReference>
<dbReference type="AlphaFoldDB" id="A0A8G1EBL1"/>
<dbReference type="PRINTS" id="PR00778">
    <property type="entry name" value="HTHARSR"/>
</dbReference>
<dbReference type="InterPro" id="IPR036390">
    <property type="entry name" value="WH_DNA-bd_sf"/>
</dbReference>
<dbReference type="Gene3D" id="1.10.10.10">
    <property type="entry name" value="Winged helix-like DNA-binding domain superfamily/Winged helix DNA-binding domain"/>
    <property type="match status" value="1"/>
</dbReference>
<name>A0A8G1EBL1_9RHOB</name>